<evidence type="ECO:0000256" key="5">
    <source>
        <dbReference type="ARBA" id="ARBA00022777"/>
    </source>
</evidence>
<dbReference type="InterPro" id="IPR005467">
    <property type="entry name" value="His_kinase_dom"/>
</dbReference>
<dbReference type="FunFam" id="1.10.287.130:FF:000001">
    <property type="entry name" value="Two-component sensor histidine kinase"/>
    <property type="match status" value="1"/>
</dbReference>
<comment type="catalytic activity">
    <reaction evidence="1">
        <text>ATP + protein L-histidine = ADP + protein N-phospho-L-histidine.</text>
        <dbReference type="EC" id="2.7.13.3"/>
    </reaction>
</comment>
<comment type="caution">
    <text evidence="10">The sequence shown here is derived from an EMBL/GenBank/DDBJ whole genome shotgun (WGS) entry which is preliminary data.</text>
</comment>
<dbReference type="Pfam" id="PF00512">
    <property type="entry name" value="HisKA"/>
    <property type="match status" value="1"/>
</dbReference>
<evidence type="ECO:0000256" key="4">
    <source>
        <dbReference type="ARBA" id="ARBA00022679"/>
    </source>
</evidence>
<keyword evidence="5" id="KW-0418">Kinase</keyword>
<dbReference type="Gene3D" id="3.30.565.10">
    <property type="entry name" value="Histidine kinase-like ATPase, C-terminal domain"/>
    <property type="match status" value="1"/>
</dbReference>
<keyword evidence="11" id="KW-1185">Reference proteome</keyword>
<dbReference type="PROSITE" id="PS50112">
    <property type="entry name" value="PAS"/>
    <property type="match status" value="1"/>
</dbReference>
<dbReference type="FunFam" id="3.30.565.10:FF:000006">
    <property type="entry name" value="Sensor histidine kinase WalK"/>
    <property type="match status" value="1"/>
</dbReference>
<dbReference type="PROSITE" id="PS50109">
    <property type="entry name" value="HIS_KIN"/>
    <property type="match status" value="1"/>
</dbReference>
<keyword evidence="3" id="KW-0597">Phosphoprotein</keyword>
<dbReference type="PRINTS" id="PR00344">
    <property type="entry name" value="BCTRLSENSOR"/>
</dbReference>
<dbReference type="RefSeq" id="WP_088251752.1">
    <property type="nucleotide sequence ID" value="NZ_NIDE01000001.1"/>
</dbReference>
<keyword evidence="4" id="KW-0808">Transferase</keyword>
<dbReference type="InterPro" id="IPR013656">
    <property type="entry name" value="PAS_4"/>
</dbReference>
<organism evidence="10 11">
    <name type="scientific">Fimbriiglobus ruber</name>
    <dbReference type="NCBI Taxonomy" id="1908690"/>
    <lineage>
        <taxon>Bacteria</taxon>
        <taxon>Pseudomonadati</taxon>
        <taxon>Planctomycetota</taxon>
        <taxon>Planctomycetia</taxon>
        <taxon>Gemmatales</taxon>
        <taxon>Gemmataceae</taxon>
        <taxon>Fimbriiglobus</taxon>
    </lineage>
</organism>
<dbReference type="CDD" id="cd00082">
    <property type="entry name" value="HisKA"/>
    <property type="match status" value="1"/>
</dbReference>
<evidence type="ECO:0000313" key="10">
    <source>
        <dbReference type="EMBL" id="OWK46537.1"/>
    </source>
</evidence>
<dbReference type="OrthoDB" id="9813151at2"/>
<reference evidence="11" key="1">
    <citation type="submission" date="2017-06" db="EMBL/GenBank/DDBJ databases">
        <title>Genome analysis of Fimbriiglobus ruber SP5, the first member of the order Planctomycetales with confirmed chitinolytic capability.</title>
        <authorList>
            <person name="Ravin N.V."/>
            <person name="Rakitin A.L."/>
            <person name="Ivanova A.A."/>
            <person name="Beletsky A.V."/>
            <person name="Kulichevskaya I.S."/>
            <person name="Mardanov A.V."/>
            <person name="Dedysh S.N."/>
        </authorList>
    </citation>
    <scope>NUCLEOTIDE SEQUENCE [LARGE SCALE GENOMIC DNA]</scope>
    <source>
        <strain evidence="11">SP5</strain>
    </source>
</reference>
<dbReference type="Pfam" id="PF08448">
    <property type="entry name" value="PAS_4"/>
    <property type="match status" value="1"/>
</dbReference>
<evidence type="ECO:0000256" key="2">
    <source>
        <dbReference type="ARBA" id="ARBA00012438"/>
    </source>
</evidence>
<dbReference type="InterPro" id="IPR000014">
    <property type="entry name" value="PAS"/>
</dbReference>
<dbReference type="PANTHER" id="PTHR45453">
    <property type="entry name" value="PHOSPHATE REGULON SENSOR PROTEIN PHOR"/>
    <property type="match status" value="1"/>
</dbReference>
<dbReference type="InterPro" id="IPR036097">
    <property type="entry name" value="HisK_dim/P_sf"/>
</dbReference>
<evidence type="ECO:0000259" key="8">
    <source>
        <dbReference type="PROSITE" id="PS50109"/>
    </source>
</evidence>
<dbReference type="GO" id="GO:0016036">
    <property type="term" value="P:cellular response to phosphate starvation"/>
    <property type="evidence" value="ECO:0007669"/>
    <property type="project" value="TreeGrafter"/>
</dbReference>
<evidence type="ECO:0000256" key="6">
    <source>
        <dbReference type="ARBA" id="ARBA00023012"/>
    </source>
</evidence>
<feature type="domain" description="PAS" evidence="9">
    <location>
        <begin position="15"/>
        <end position="62"/>
    </location>
</feature>
<evidence type="ECO:0000256" key="7">
    <source>
        <dbReference type="ARBA" id="ARBA00023136"/>
    </source>
</evidence>
<dbReference type="CDD" id="cd00075">
    <property type="entry name" value="HATPase"/>
    <property type="match status" value="1"/>
</dbReference>
<dbReference type="GO" id="GO:0004721">
    <property type="term" value="F:phosphoprotein phosphatase activity"/>
    <property type="evidence" value="ECO:0007669"/>
    <property type="project" value="TreeGrafter"/>
</dbReference>
<sequence>MTDRLAESFAQVDRDRKQLRTILSGMVEGVVALDNEMRVLFANERATQLLESAQDQIVGRKLWEVTRQRAVQQAAEKALAGAGPYREELDWTGAADKSMVVYASRLPGPNSPGAVMVLHDITEIRRLERLRQDFVANVSHELKTPLANIKSSVEVLLDGAAEDPVTRSMFLSEIDIQAERLNALVADLLSLARIESGTAILEFEAVAVEDAVHACLDRHRTRAEVKGLSLSGVALGGCPPTLAVWADEEALAQILDNLVDNAIKYTPRAGRVTVRWEATAEQVSVEVDDTGIGIPERDVPRVFERFYRVDKARSREMGGTGLGLAIVKHMAQTMNGSVRVAASEVNKGTTFRVCLPRAADGK</sequence>
<evidence type="ECO:0000259" key="9">
    <source>
        <dbReference type="PROSITE" id="PS50112"/>
    </source>
</evidence>
<dbReference type="Gene3D" id="3.30.450.20">
    <property type="entry name" value="PAS domain"/>
    <property type="match status" value="1"/>
</dbReference>
<dbReference type="InterPro" id="IPR003594">
    <property type="entry name" value="HATPase_dom"/>
</dbReference>
<gene>
    <name evidence="10" type="ORF">FRUB_00236</name>
</gene>
<dbReference type="InterPro" id="IPR004358">
    <property type="entry name" value="Sig_transdc_His_kin-like_C"/>
</dbReference>
<dbReference type="InterPro" id="IPR050351">
    <property type="entry name" value="BphY/WalK/GraS-like"/>
</dbReference>
<dbReference type="Proteomes" id="UP000214646">
    <property type="component" value="Unassembled WGS sequence"/>
</dbReference>
<dbReference type="SUPFAM" id="SSF47384">
    <property type="entry name" value="Homodimeric domain of signal transducing histidine kinase"/>
    <property type="match status" value="1"/>
</dbReference>
<accession>A0A225EDZ6</accession>
<name>A0A225EDZ6_9BACT</name>
<dbReference type="InterPro" id="IPR035965">
    <property type="entry name" value="PAS-like_dom_sf"/>
</dbReference>
<dbReference type="SUPFAM" id="SSF55874">
    <property type="entry name" value="ATPase domain of HSP90 chaperone/DNA topoisomerase II/histidine kinase"/>
    <property type="match status" value="1"/>
</dbReference>
<evidence type="ECO:0000256" key="3">
    <source>
        <dbReference type="ARBA" id="ARBA00022553"/>
    </source>
</evidence>
<dbReference type="SUPFAM" id="SSF55785">
    <property type="entry name" value="PYP-like sensor domain (PAS domain)"/>
    <property type="match status" value="1"/>
</dbReference>
<dbReference type="GO" id="GO:0005886">
    <property type="term" value="C:plasma membrane"/>
    <property type="evidence" value="ECO:0007669"/>
    <property type="project" value="TreeGrafter"/>
</dbReference>
<dbReference type="NCBIfam" id="TIGR00229">
    <property type="entry name" value="sensory_box"/>
    <property type="match status" value="1"/>
</dbReference>
<dbReference type="EC" id="2.7.13.3" evidence="2"/>
<dbReference type="SMART" id="SM00091">
    <property type="entry name" value="PAS"/>
    <property type="match status" value="1"/>
</dbReference>
<evidence type="ECO:0000313" key="11">
    <source>
        <dbReference type="Proteomes" id="UP000214646"/>
    </source>
</evidence>
<evidence type="ECO:0000256" key="1">
    <source>
        <dbReference type="ARBA" id="ARBA00000085"/>
    </source>
</evidence>
<keyword evidence="6" id="KW-0902">Two-component regulatory system</keyword>
<dbReference type="GO" id="GO:0000155">
    <property type="term" value="F:phosphorelay sensor kinase activity"/>
    <property type="evidence" value="ECO:0007669"/>
    <property type="project" value="InterPro"/>
</dbReference>
<dbReference type="AlphaFoldDB" id="A0A225EDZ6"/>
<feature type="domain" description="Histidine kinase" evidence="8">
    <location>
        <begin position="137"/>
        <end position="359"/>
    </location>
</feature>
<keyword evidence="7" id="KW-0472">Membrane</keyword>
<dbReference type="Pfam" id="PF02518">
    <property type="entry name" value="HATPase_c"/>
    <property type="match status" value="1"/>
</dbReference>
<dbReference type="CDD" id="cd00130">
    <property type="entry name" value="PAS"/>
    <property type="match status" value="1"/>
</dbReference>
<dbReference type="Gene3D" id="1.10.287.130">
    <property type="match status" value="1"/>
</dbReference>
<dbReference type="SMART" id="SM00388">
    <property type="entry name" value="HisKA"/>
    <property type="match status" value="1"/>
</dbReference>
<dbReference type="SMART" id="SM00387">
    <property type="entry name" value="HATPase_c"/>
    <property type="match status" value="1"/>
</dbReference>
<dbReference type="EMBL" id="NIDE01000001">
    <property type="protein sequence ID" value="OWK46537.1"/>
    <property type="molecule type" value="Genomic_DNA"/>
</dbReference>
<dbReference type="InterPro" id="IPR003661">
    <property type="entry name" value="HisK_dim/P_dom"/>
</dbReference>
<dbReference type="InterPro" id="IPR036890">
    <property type="entry name" value="HATPase_C_sf"/>
</dbReference>
<proteinExistence type="predicted"/>
<protein>
    <recommendedName>
        <fullName evidence="2">histidine kinase</fullName>
        <ecNumber evidence="2">2.7.13.3</ecNumber>
    </recommendedName>
</protein>
<dbReference type="PANTHER" id="PTHR45453:SF1">
    <property type="entry name" value="PHOSPHATE REGULON SENSOR PROTEIN PHOR"/>
    <property type="match status" value="1"/>
</dbReference>